<evidence type="ECO:0000313" key="3">
    <source>
        <dbReference type="Proteomes" id="UP001396334"/>
    </source>
</evidence>
<accession>A0ABR2AB98</accession>
<gene>
    <name evidence="2" type="ORF">V6N11_047214</name>
</gene>
<dbReference type="Proteomes" id="UP001396334">
    <property type="component" value="Unassembled WGS sequence"/>
</dbReference>
<dbReference type="EMBL" id="JBBPBN010000288">
    <property type="protein sequence ID" value="KAK8490249.1"/>
    <property type="molecule type" value="Genomic_DNA"/>
</dbReference>
<keyword evidence="1" id="KW-1133">Transmembrane helix</keyword>
<sequence>MFPSFMLQVKTMIPLFPSIMFQIKTMLPLFSSIMFQVKRMINMFPSILFQIKTLLRGVERGRSLHREANVQLKLATSKGVKKSAAPEGDNKSTTRVAPMSGGAAPLQVVRARLRLASNMGGAGGGWAGSNVGGAGKRKFHESGAGWEKYSVYKCEKRMVKFEACLKK</sequence>
<evidence type="ECO:0000313" key="2">
    <source>
        <dbReference type="EMBL" id="KAK8490249.1"/>
    </source>
</evidence>
<comment type="caution">
    <text evidence="2">The sequence shown here is derived from an EMBL/GenBank/DDBJ whole genome shotgun (WGS) entry which is preliminary data.</text>
</comment>
<name>A0ABR2AB98_9ROSI</name>
<keyword evidence="3" id="KW-1185">Reference proteome</keyword>
<keyword evidence="1" id="KW-0472">Membrane</keyword>
<proteinExistence type="predicted"/>
<protein>
    <submittedName>
        <fullName evidence="2">Uncharacterized protein</fullName>
    </submittedName>
</protein>
<reference evidence="2 3" key="1">
    <citation type="journal article" date="2024" name="G3 (Bethesda)">
        <title>Genome assembly of Hibiscus sabdariffa L. provides insights into metabolisms of medicinal natural products.</title>
        <authorList>
            <person name="Kim T."/>
        </authorList>
    </citation>
    <scope>NUCLEOTIDE SEQUENCE [LARGE SCALE GENOMIC DNA]</scope>
    <source>
        <strain evidence="2">TK-2024</strain>
        <tissue evidence="2">Old leaves</tissue>
    </source>
</reference>
<keyword evidence="1" id="KW-0812">Transmembrane</keyword>
<feature type="transmembrane region" description="Helical" evidence="1">
    <location>
        <begin position="12"/>
        <end position="35"/>
    </location>
</feature>
<organism evidence="2 3">
    <name type="scientific">Hibiscus sabdariffa</name>
    <name type="common">roselle</name>
    <dbReference type="NCBI Taxonomy" id="183260"/>
    <lineage>
        <taxon>Eukaryota</taxon>
        <taxon>Viridiplantae</taxon>
        <taxon>Streptophyta</taxon>
        <taxon>Embryophyta</taxon>
        <taxon>Tracheophyta</taxon>
        <taxon>Spermatophyta</taxon>
        <taxon>Magnoliopsida</taxon>
        <taxon>eudicotyledons</taxon>
        <taxon>Gunneridae</taxon>
        <taxon>Pentapetalae</taxon>
        <taxon>rosids</taxon>
        <taxon>malvids</taxon>
        <taxon>Malvales</taxon>
        <taxon>Malvaceae</taxon>
        <taxon>Malvoideae</taxon>
        <taxon>Hibiscus</taxon>
    </lineage>
</organism>
<evidence type="ECO:0000256" key="1">
    <source>
        <dbReference type="SAM" id="Phobius"/>
    </source>
</evidence>